<dbReference type="Gene3D" id="3.20.20.70">
    <property type="entry name" value="Aldolase class I"/>
    <property type="match status" value="1"/>
</dbReference>
<dbReference type="SUPFAM" id="SSF51366">
    <property type="entry name" value="Ribulose-phoshate binding barrel"/>
    <property type="match status" value="1"/>
</dbReference>
<evidence type="ECO:0000313" key="2">
    <source>
        <dbReference type="Proteomes" id="UP001524944"/>
    </source>
</evidence>
<reference evidence="1 2" key="1">
    <citation type="submission" date="2022-08" db="EMBL/GenBank/DDBJ databases">
        <title>Proteogenomics of the novel Dehalobacterium formicoaceticum strain EZ94 highlights a key role of methyltransferases during anaerobic dichloromethane degradation.</title>
        <authorList>
            <person name="Wasmund K."/>
        </authorList>
    </citation>
    <scope>NUCLEOTIDE SEQUENCE [LARGE SCALE GENOMIC DNA]</scope>
    <source>
        <strain evidence="1 2">EZ94</strain>
    </source>
</reference>
<accession>A0ABT1Y862</accession>
<keyword evidence="2" id="KW-1185">Reference proteome</keyword>
<evidence type="ECO:0008006" key="3">
    <source>
        <dbReference type="Google" id="ProtNLM"/>
    </source>
</evidence>
<comment type="caution">
    <text evidence="1">The sequence shown here is derived from an EMBL/GenBank/DDBJ whole genome shotgun (WGS) entry which is preliminary data.</text>
</comment>
<dbReference type="InterPro" id="IPR013785">
    <property type="entry name" value="Aldolase_TIM"/>
</dbReference>
<proteinExistence type="predicted"/>
<organism evidence="1 2">
    <name type="scientific">Dehalobacterium formicoaceticum</name>
    <dbReference type="NCBI Taxonomy" id="51515"/>
    <lineage>
        <taxon>Bacteria</taxon>
        <taxon>Bacillati</taxon>
        <taxon>Bacillota</taxon>
        <taxon>Clostridia</taxon>
        <taxon>Eubacteriales</taxon>
        <taxon>Peptococcaceae</taxon>
        <taxon>Dehalobacterium</taxon>
    </lineage>
</organism>
<name>A0ABT1Y862_9FIRM</name>
<dbReference type="RefSeq" id="WP_089611169.1">
    <property type="nucleotide sequence ID" value="NZ_CP022121.1"/>
</dbReference>
<dbReference type="InterPro" id="IPR011060">
    <property type="entry name" value="RibuloseP-bd_barrel"/>
</dbReference>
<dbReference type="EMBL" id="JANPWE010000004">
    <property type="protein sequence ID" value="MCR6545861.1"/>
    <property type="molecule type" value="Genomic_DNA"/>
</dbReference>
<dbReference type="Proteomes" id="UP001524944">
    <property type="component" value="Unassembled WGS sequence"/>
</dbReference>
<protein>
    <recommendedName>
        <fullName evidence="3">Phosphoribosylanthranilate isomerase</fullName>
    </recommendedName>
</protein>
<gene>
    <name evidence="1" type="ORF">NVS47_10120</name>
</gene>
<sequence>MKVYMTGIQTKEDARRAVNLGAAAVGIKIGYSKEKEEVHPELAREIFFSLPVFVTRAGIFADEKRHVIQELVTFCHLDTLHFTGQEQPEDLERYPEHMLKTFNQDNLPHLQDYCQPDLLSGIVLSLDQKTVMKIPPQSLEERILILDGSFSRVEWVAKILEYAPFAVQFDVAKNKWEDAEFLAAF</sequence>
<evidence type="ECO:0000313" key="1">
    <source>
        <dbReference type="EMBL" id="MCR6545861.1"/>
    </source>
</evidence>